<dbReference type="EMBL" id="BT084748">
    <property type="protein sequence ID" value="ACR35101.1"/>
    <property type="molecule type" value="mRNA"/>
</dbReference>
<dbReference type="AlphaFoldDB" id="C4J1Q1"/>
<feature type="compositionally biased region" description="Low complexity" evidence="1">
    <location>
        <begin position="58"/>
        <end position="75"/>
    </location>
</feature>
<reference evidence="2" key="2">
    <citation type="submission" date="2012-06" db="EMBL/GenBank/DDBJ databases">
        <authorList>
            <person name="Yu Y."/>
            <person name="Currie J."/>
            <person name="Lomeli R."/>
            <person name="Angelova A."/>
            <person name="Collura K."/>
            <person name="Wissotski M."/>
            <person name="Campos D."/>
            <person name="Kudrna D."/>
            <person name="Golser W."/>
            <person name="Ashely E."/>
            <person name="Descour A."/>
            <person name="Fernandes J."/>
            <person name="Soderlund C."/>
            <person name="Walbot V."/>
        </authorList>
    </citation>
    <scope>NUCLEOTIDE SEQUENCE</scope>
    <source>
        <strain evidence="2">B73</strain>
    </source>
</reference>
<reference evidence="2" key="1">
    <citation type="journal article" date="2009" name="PLoS Genet.">
        <title>Sequencing, mapping, and analysis of 27,455 maize full-length cDNAs.</title>
        <authorList>
            <person name="Soderlund C."/>
            <person name="Descour A."/>
            <person name="Kudrna D."/>
            <person name="Bomhoff M."/>
            <person name="Boyd L."/>
            <person name="Currie J."/>
            <person name="Angelova A."/>
            <person name="Collura K."/>
            <person name="Wissotski M."/>
            <person name="Ashley E."/>
            <person name="Morrow D."/>
            <person name="Fernandes J."/>
            <person name="Walbot V."/>
            <person name="Yu Y."/>
        </authorList>
    </citation>
    <scope>NUCLEOTIDE SEQUENCE</scope>
    <source>
        <strain evidence="2">B73</strain>
    </source>
</reference>
<feature type="region of interest" description="Disordered" evidence="1">
    <location>
        <begin position="37"/>
        <end position="81"/>
    </location>
</feature>
<accession>C4J1Q1</accession>
<protein>
    <submittedName>
        <fullName evidence="2">Uncharacterized protein</fullName>
    </submittedName>
</protein>
<proteinExistence type="evidence at transcript level"/>
<name>C4J1Q1_MAIZE</name>
<sequence>MRTLRTATTLWMHPRTTSCGGDGRTPRRSRILSSAAPYRGRPRRGCGACTAWRRPPRRTAAAAPPEAAAPADPAAGSRSRG</sequence>
<evidence type="ECO:0000256" key="1">
    <source>
        <dbReference type="SAM" id="MobiDB-lite"/>
    </source>
</evidence>
<evidence type="ECO:0000313" key="2">
    <source>
        <dbReference type="EMBL" id="ACR35101.1"/>
    </source>
</evidence>
<organism evidence="2">
    <name type="scientific">Zea mays</name>
    <name type="common">Maize</name>
    <dbReference type="NCBI Taxonomy" id="4577"/>
    <lineage>
        <taxon>Eukaryota</taxon>
        <taxon>Viridiplantae</taxon>
        <taxon>Streptophyta</taxon>
        <taxon>Embryophyta</taxon>
        <taxon>Tracheophyta</taxon>
        <taxon>Spermatophyta</taxon>
        <taxon>Magnoliopsida</taxon>
        <taxon>Liliopsida</taxon>
        <taxon>Poales</taxon>
        <taxon>Poaceae</taxon>
        <taxon>PACMAD clade</taxon>
        <taxon>Panicoideae</taxon>
        <taxon>Andropogonodae</taxon>
        <taxon>Andropogoneae</taxon>
        <taxon>Tripsacinae</taxon>
        <taxon>Zea</taxon>
    </lineage>
</organism>